<dbReference type="EMBL" id="CP014007">
    <property type="protein sequence ID" value="ANI84696.1"/>
    <property type="molecule type" value="Genomic_DNA"/>
</dbReference>
<reference evidence="1 3" key="2">
    <citation type="submission" date="2021-03" db="EMBL/GenBank/DDBJ databases">
        <authorList>
            <person name="Li Y."/>
            <person name="Li S."/>
            <person name="Chen M."/>
            <person name="Peng G."/>
            <person name="Tan Z."/>
            <person name="An Q."/>
        </authorList>
    </citation>
    <scope>NUCLEOTIDE SEQUENCE [LARGE SCALE GENOMIC DNA]</scope>
    <source>
        <strain evidence="1 3">Ola 51</strain>
    </source>
</reference>
<sequence>MYLSSFALIEPEDKFYFYQPSWLNAWEAHLYNLGLKSTRKKGWGLKRFGTDGSLYAGEMIRNPQYIKYLDAMEQTADAALQALSTKERMKLFKSRTAFIYADSWGEAGLLESISSALHISMLDTLPKNLVKKFSITEPTCKMRGEKYAFTQAMSMAQDYLSWDVFDYVVICCAYRAIPIMVFSEEDIAVARGAKSAQQADGVNLTVERVGCFIFSRHESAWKVNSGHYMAAGHGDISQLNAEDVEIMAFAGLREKSFPADMQHKVIRLADIYGHSGCLTPALSFEYLRQHPVAARKMRTVVPDNLSGYHFFDIEYSAG</sequence>
<organism evidence="2 4">
    <name type="scientific">Kosakonia oryzae</name>
    <dbReference type="NCBI Taxonomy" id="497725"/>
    <lineage>
        <taxon>Bacteria</taxon>
        <taxon>Pseudomonadati</taxon>
        <taxon>Pseudomonadota</taxon>
        <taxon>Gammaproteobacteria</taxon>
        <taxon>Enterobacterales</taxon>
        <taxon>Enterobacteriaceae</taxon>
        <taxon>Kosakonia</taxon>
    </lineage>
</organism>
<evidence type="ECO:0000313" key="3">
    <source>
        <dbReference type="Proteomes" id="UP000078227"/>
    </source>
</evidence>
<reference evidence="2 4" key="1">
    <citation type="submission" date="2016-10" db="EMBL/GenBank/DDBJ databases">
        <authorList>
            <person name="Varghese N."/>
            <person name="Submissions S."/>
        </authorList>
    </citation>
    <scope>NUCLEOTIDE SEQUENCE [LARGE SCALE GENOMIC DNA]</scope>
    <source>
        <strain evidence="2 4">CGMCC 1.7012</strain>
    </source>
</reference>
<dbReference type="Proteomes" id="UP000182314">
    <property type="component" value="Unassembled WGS sequence"/>
</dbReference>
<protein>
    <submittedName>
        <fullName evidence="1">ATP-binding protein</fullName>
    </submittedName>
</protein>
<dbReference type="Proteomes" id="UP000078227">
    <property type="component" value="Chromosome"/>
</dbReference>
<evidence type="ECO:0000313" key="2">
    <source>
        <dbReference type="EMBL" id="SFD05390.1"/>
    </source>
</evidence>
<keyword evidence="3" id="KW-1185">Reference proteome</keyword>
<dbReference type="KEGG" id="kor:AWR26_22010"/>
<accession>A0AA94KRN3</accession>
<name>A0AA94KRN3_9ENTR</name>
<dbReference type="AlphaFoldDB" id="A0AA94KRN3"/>
<evidence type="ECO:0000313" key="4">
    <source>
        <dbReference type="Proteomes" id="UP000182314"/>
    </source>
</evidence>
<keyword evidence="1" id="KW-0547">Nucleotide-binding</keyword>
<gene>
    <name evidence="1" type="ORF">AWR26_22010</name>
    <name evidence="2" type="ORF">SAMN05216286_4117</name>
</gene>
<proteinExistence type="predicted"/>
<evidence type="ECO:0000313" key="1">
    <source>
        <dbReference type="EMBL" id="ANI84696.1"/>
    </source>
</evidence>
<dbReference type="GO" id="GO:0005524">
    <property type="term" value="F:ATP binding"/>
    <property type="evidence" value="ECO:0007669"/>
    <property type="project" value="UniProtKB-KW"/>
</dbReference>
<keyword evidence="1" id="KW-0067">ATP-binding</keyword>
<dbReference type="EMBL" id="FOKO01000005">
    <property type="protein sequence ID" value="SFD05390.1"/>
    <property type="molecule type" value="Genomic_DNA"/>
</dbReference>